<dbReference type="PANTHER" id="PTHR23023">
    <property type="entry name" value="DIMETHYLANILINE MONOOXYGENASE"/>
    <property type="match status" value="1"/>
</dbReference>
<name>Q6BTE4_DEBHA</name>
<gene>
    <name evidence="6" type="ordered locus">DEHA2D01342g</name>
</gene>
<dbReference type="EMBL" id="CR382136">
    <property type="protein sequence ID" value="CAG86655.2"/>
    <property type="molecule type" value="Genomic_DNA"/>
</dbReference>
<evidence type="ECO:0000256" key="5">
    <source>
        <dbReference type="ARBA" id="ARBA00023002"/>
    </source>
</evidence>
<keyword evidence="3" id="KW-0274">FAD</keyword>
<dbReference type="GeneID" id="2900892"/>
<dbReference type="SUPFAM" id="SSF51905">
    <property type="entry name" value="FAD/NAD(P)-binding domain"/>
    <property type="match status" value="2"/>
</dbReference>
<evidence type="ECO:0000256" key="4">
    <source>
        <dbReference type="ARBA" id="ARBA00022857"/>
    </source>
</evidence>
<dbReference type="GO" id="GO:0050661">
    <property type="term" value="F:NADP binding"/>
    <property type="evidence" value="ECO:0007669"/>
    <property type="project" value="InterPro"/>
</dbReference>
<proteinExistence type="inferred from homology"/>
<keyword evidence="2" id="KW-0285">Flavoprotein</keyword>
<dbReference type="KEGG" id="dha:DEHA2D01342g"/>
<dbReference type="Pfam" id="PF00743">
    <property type="entry name" value="FMO-like"/>
    <property type="match status" value="1"/>
</dbReference>
<dbReference type="GO" id="GO:0050660">
    <property type="term" value="F:flavin adenine dinucleotide binding"/>
    <property type="evidence" value="ECO:0007669"/>
    <property type="project" value="InterPro"/>
</dbReference>
<dbReference type="InterPro" id="IPR000960">
    <property type="entry name" value="Flavin_mOase"/>
</dbReference>
<evidence type="ECO:0000256" key="1">
    <source>
        <dbReference type="ARBA" id="ARBA00009183"/>
    </source>
</evidence>
<evidence type="ECO:0000313" key="6">
    <source>
        <dbReference type="EMBL" id="CAG86655.2"/>
    </source>
</evidence>
<dbReference type="InterPro" id="IPR036188">
    <property type="entry name" value="FAD/NAD-bd_sf"/>
</dbReference>
<keyword evidence="7" id="KW-1185">Reference proteome</keyword>
<keyword evidence="5" id="KW-0560">Oxidoreductase</keyword>
<dbReference type="PIRSF" id="PIRSF000332">
    <property type="entry name" value="FMO"/>
    <property type="match status" value="1"/>
</dbReference>
<dbReference type="PRINTS" id="PR00370">
    <property type="entry name" value="FMOXYGENASE"/>
</dbReference>
<protein>
    <submittedName>
        <fullName evidence="6">DEHA2D01342p</fullName>
    </submittedName>
</protein>
<evidence type="ECO:0000256" key="2">
    <source>
        <dbReference type="ARBA" id="ARBA00022630"/>
    </source>
</evidence>
<dbReference type="GO" id="GO:0004499">
    <property type="term" value="F:N,N-dimethylaniline monooxygenase activity"/>
    <property type="evidence" value="ECO:0007669"/>
    <property type="project" value="InterPro"/>
</dbReference>
<organism evidence="6 7">
    <name type="scientific">Debaryomyces hansenii (strain ATCC 36239 / CBS 767 / BCRC 21394 / JCM 1990 / NBRC 0083 / IGC 2968)</name>
    <name type="common">Yeast</name>
    <name type="synonym">Torulaspora hansenii</name>
    <dbReference type="NCBI Taxonomy" id="284592"/>
    <lineage>
        <taxon>Eukaryota</taxon>
        <taxon>Fungi</taxon>
        <taxon>Dikarya</taxon>
        <taxon>Ascomycota</taxon>
        <taxon>Saccharomycotina</taxon>
        <taxon>Pichiomycetes</taxon>
        <taxon>Debaryomycetaceae</taxon>
        <taxon>Debaryomyces</taxon>
    </lineage>
</organism>
<dbReference type="InParanoid" id="Q6BTE4"/>
<dbReference type="OrthoDB" id="66881at2759"/>
<evidence type="ECO:0000313" key="7">
    <source>
        <dbReference type="Proteomes" id="UP000000599"/>
    </source>
</evidence>
<dbReference type="Gene3D" id="3.50.50.60">
    <property type="entry name" value="FAD/NAD(P)-binding domain"/>
    <property type="match status" value="2"/>
</dbReference>
<dbReference type="InterPro" id="IPR020946">
    <property type="entry name" value="Flavin_mOase-like"/>
</dbReference>
<accession>Q6BTE4</accession>
<keyword evidence="4" id="KW-0521">NADP</keyword>
<reference evidence="6 7" key="1">
    <citation type="journal article" date="2004" name="Nature">
        <title>Genome evolution in yeasts.</title>
        <authorList>
            <consortium name="Genolevures"/>
            <person name="Dujon B."/>
            <person name="Sherman D."/>
            <person name="Fischer G."/>
            <person name="Durrens P."/>
            <person name="Casaregola S."/>
            <person name="Lafontaine I."/>
            <person name="de Montigny J."/>
            <person name="Marck C."/>
            <person name="Neuveglise C."/>
            <person name="Talla E."/>
            <person name="Goffard N."/>
            <person name="Frangeul L."/>
            <person name="Aigle M."/>
            <person name="Anthouard V."/>
            <person name="Babour A."/>
            <person name="Barbe V."/>
            <person name="Barnay S."/>
            <person name="Blanchin S."/>
            <person name="Beckerich J.M."/>
            <person name="Beyne E."/>
            <person name="Bleykasten C."/>
            <person name="Boisrame A."/>
            <person name="Boyer J."/>
            <person name="Cattolico L."/>
            <person name="Confanioleri F."/>
            <person name="de Daruvar A."/>
            <person name="Despons L."/>
            <person name="Fabre E."/>
            <person name="Fairhead C."/>
            <person name="Ferry-Dumazet H."/>
            <person name="Groppi A."/>
            <person name="Hantraye F."/>
            <person name="Hennequin C."/>
            <person name="Jauniaux N."/>
            <person name="Joyet P."/>
            <person name="Kachouri R."/>
            <person name="Kerrest A."/>
            <person name="Koszul R."/>
            <person name="Lemaire M."/>
            <person name="Lesur I."/>
            <person name="Ma L."/>
            <person name="Muller H."/>
            <person name="Nicaud J.M."/>
            <person name="Nikolski M."/>
            <person name="Oztas S."/>
            <person name="Ozier-Kalogeropoulos O."/>
            <person name="Pellenz S."/>
            <person name="Potier S."/>
            <person name="Richard G.F."/>
            <person name="Straub M.L."/>
            <person name="Suleau A."/>
            <person name="Swennene D."/>
            <person name="Tekaia F."/>
            <person name="Wesolowski-Louvel M."/>
            <person name="Westhof E."/>
            <person name="Wirth B."/>
            <person name="Zeniou-Meyer M."/>
            <person name="Zivanovic I."/>
            <person name="Bolotin-Fukuhara M."/>
            <person name="Thierry A."/>
            <person name="Bouchier C."/>
            <person name="Caudron B."/>
            <person name="Scarpelli C."/>
            <person name="Gaillardin C."/>
            <person name="Weissenbach J."/>
            <person name="Wincker P."/>
            <person name="Souciet J.L."/>
        </authorList>
    </citation>
    <scope>NUCLEOTIDE SEQUENCE [LARGE SCALE GENOMIC DNA]</scope>
    <source>
        <strain evidence="7">ATCC 36239 / CBS 767 / BCRC 21394 / JCM 1990 / NBRC 0083 / IGC 2968</strain>
    </source>
</reference>
<dbReference type="Proteomes" id="UP000000599">
    <property type="component" value="Chromosome D"/>
</dbReference>
<dbReference type="eggNOG" id="KOG1399">
    <property type="taxonomic scope" value="Eukaryota"/>
</dbReference>
<comment type="similarity">
    <text evidence="1">Belongs to the FMO family.</text>
</comment>
<dbReference type="HOGENOM" id="CLU_006909_5_3_1"/>
<dbReference type="AlphaFoldDB" id="Q6BTE4"/>
<dbReference type="RefSeq" id="XP_458526.2">
    <property type="nucleotide sequence ID" value="XM_458526.1"/>
</dbReference>
<sequence>MVFKVDSIAIIGAGPSGLAALYEFLHTSKQGVSSFGSKEPEEKAFEEIVVFEQKSNPGGVWAVPDEEKVSYLKDLYQYDSLQNILDSKEKSLQSAIRSYNSRIPLEVNKSDDSVSWKGTPLYKNLFTNIPKRFTRFSTSAYKAIGNGRPIDPFLRDFELRSHIQNYVSEHDLEKHIKFNTEVVKAVKKGDKWLLTLKYEDKDTDKKEFYSKEFDAIVVANGSYTLPYIPQIEGLKEYEEAHPGSILHSKFFRDYEDYRNQKIIILGSSVSGLALSQYLKPLAKEFILSRKNRKEILDWMNDIIYSKEVTVKSPIKRFIPSSKEIWFDDGTRAKDFDKILLATGYYPYYPFFEKGFLSLSVPPEKKGPANNSRIKNLYYNIFKIDDPTLAFVGLIKTSQLFTGFESQSAAVAGIWSNAKQLPSLKEQYDWELKKLEETPDTSRFYVFSNEDVETKYFDRIKDFFPFARKYPLDENYYEHFEDFKIGEQKLADLSLSIIRKKVVFENGEYIVK</sequence>
<evidence type="ECO:0000256" key="3">
    <source>
        <dbReference type="ARBA" id="ARBA00022827"/>
    </source>
</evidence>
<dbReference type="InterPro" id="IPR050346">
    <property type="entry name" value="FMO-like"/>
</dbReference>